<feature type="transmembrane region" description="Helical" evidence="1">
    <location>
        <begin position="79"/>
        <end position="99"/>
    </location>
</feature>
<feature type="transmembrane region" description="Helical" evidence="1">
    <location>
        <begin position="305"/>
        <end position="326"/>
    </location>
</feature>
<comment type="caution">
    <text evidence="2">The sequence shown here is derived from an EMBL/GenBank/DDBJ whole genome shotgun (WGS) entry which is preliminary data.</text>
</comment>
<feature type="transmembrane region" description="Helical" evidence="1">
    <location>
        <begin position="209"/>
        <end position="228"/>
    </location>
</feature>
<feature type="transmembrane region" description="Helical" evidence="1">
    <location>
        <begin position="338"/>
        <end position="355"/>
    </location>
</feature>
<dbReference type="RefSeq" id="WP_081150777.1">
    <property type="nucleotide sequence ID" value="NZ_LVYD01000057.1"/>
</dbReference>
<feature type="transmembrane region" description="Helical" evidence="1">
    <location>
        <begin position="281"/>
        <end position="299"/>
    </location>
</feature>
<keyword evidence="1" id="KW-0472">Membrane</keyword>
<evidence type="ECO:0000313" key="3">
    <source>
        <dbReference type="Proteomes" id="UP000192796"/>
    </source>
</evidence>
<dbReference type="EMBL" id="LVYD01000057">
    <property type="protein sequence ID" value="OQP61546.1"/>
    <property type="molecule type" value="Genomic_DNA"/>
</dbReference>
<dbReference type="STRING" id="1703345.A3860_31985"/>
<keyword evidence="1" id="KW-0812">Transmembrane</keyword>
<keyword evidence="3" id="KW-1185">Reference proteome</keyword>
<feature type="transmembrane region" description="Helical" evidence="1">
    <location>
        <begin position="111"/>
        <end position="132"/>
    </location>
</feature>
<proteinExistence type="predicted"/>
<feature type="transmembrane region" description="Helical" evidence="1">
    <location>
        <begin position="12"/>
        <end position="33"/>
    </location>
</feature>
<reference evidence="2 3" key="1">
    <citation type="submission" date="2016-03" db="EMBL/GenBank/DDBJ databases">
        <title>Niastella vici sp. nov., isolated from farmland soil.</title>
        <authorList>
            <person name="Chen L."/>
            <person name="Wang D."/>
            <person name="Yang S."/>
            <person name="Wang G."/>
        </authorList>
    </citation>
    <scope>NUCLEOTIDE SEQUENCE [LARGE SCALE GENOMIC DNA]</scope>
    <source>
        <strain evidence="2 3">DJ57</strain>
    </source>
</reference>
<sequence>MAGLQRKDLNLLSILFLVTLVIFYPIFTASYLYTDESIQLWAYRPGSGFRMFIDQGRLVTEWLFIWLFGAVKTVAGVTYIRIFSLVGWLVCLPVWYAVLKSLMAKDPAYQYLPFFTCLYLVTSLPFGISIQWASCLELFLAGTSGLVAGFAFYKAILFTDNKFRIAWVPAIIGIAFGIISLFTYQTSAGCFLIPFLFHYISRKDANKDKVIVLGVIGYFLMYVIYFGLYKLSLVIGNVGHNDRTEIHIDLLNKLTFFFSHPLKRSFWFNANIYEFSSVGRALYKIMLIGLMVFAFVRYGREYWKAVKYIVVMLGVFLLSYLPGLIVKENYASNRTMMALDLCVWLVCIEMLLYFIKKKMLLTIGAITVACTLVITAWYNLRYQFLRPITDEYAALNKFFKEHYHPGVKTLHVIKSPIDAFEKKYNIRQSMDEYGVPSTAPYWTMDFLPKQLVFEMTGNRQTGEQLEIKQWDDWETYSKSGETRTDSVLLVNMPEIINAAKPAR</sequence>
<organism evidence="2 3">
    <name type="scientific">Niastella vici</name>
    <dbReference type="NCBI Taxonomy" id="1703345"/>
    <lineage>
        <taxon>Bacteria</taxon>
        <taxon>Pseudomonadati</taxon>
        <taxon>Bacteroidota</taxon>
        <taxon>Chitinophagia</taxon>
        <taxon>Chitinophagales</taxon>
        <taxon>Chitinophagaceae</taxon>
        <taxon>Niastella</taxon>
    </lineage>
</organism>
<feature type="transmembrane region" description="Helical" evidence="1">
    <location>
        <begin position="170"/>
        <end position="197"/>
    </location>
</feature>
<accession>A0A1V9FTH7</accession>
<evidence type="ECO:0000313" key="2">
    <source>
        <dbReference type="EMBL" id="OQP61546.1"/>
    </source>
</evidence>
<dbReference type="AlphaFoldDB" id="A0A1V9FTH7"/>
<keyword evidence="1" id="KW-1133">Transmembrane helix</keyword>
<evidence type="ECO:0000256" key="1">
    <source>
        <dbReference type="SAM" id="Phobius"/>
    </source>
</evidence>
<name>A0A1V9FTH7_9BACT</name>
<dbReference type="OrthoDB" id="626768at2"/>
<feature type="transmembrane region" description="Helical" evidence="1">
    <location>
        <begin position="361"/>
        <end position="380"/>
    </location>
</feature>
<dbReference type="Proteomes" id="UP000192796">
    <property type="component" value="Unassembled WGS sequence"/>
</dbReference>
<gene>
    <name evidence="2" type="ORF">A3860_31985</name>
</gene>
<evidence type="ECO:0008006" key="4">
    <source>
        <dbReference type="Google" id="ProtNLM"/>
    </source>
</evidence>
<protein>
    <recommendedName>
        <fullName evidence="4">Glycosyltransferase RgtA/B/C/D-like domain-containing protein</fullName>
    </recommendedName>
</protein>